<dbReference type="AlphaFoldDB" id="A0A6C0EWL5"/>
<keyword evidence="1" id="KW-1133">Transmembrane helix</keyword>
<keyword evidence="1" id="KW-0472">Membrane</keyword>
<feature type="transmembrane region" description="Helical" evidence="1">
    <location>
        <begin position="45"/>
        <end position="63"/>
    </location>
</feature>
<evidence type="ECO:0000313" key="2">
    <source>
        <dbReference type="EMBL" id="QHT33378.1"/>
    </source>
</evidence>
<proteinExistence type="predicted"/>
<keyword evidence="1" id="KW-0812">Transmembrane</keyword>
<name>A0A6C0EWL5_9ZZZZ</name>
<reference evidence="2" key="1">
    <citation type="journal article" date="2020" name="Nature">
        <title>Giant virus diversity and host interactions through global metagenomics.</title>
        <authorList>
            <person name="Schulz F."/>
            <person name="Roux S."/>
            <person name="Paez-Espino D."/>
            <person name="Jungbluth S."/>
            <person name="Walsh D.A."/>
            <person name="Denef V.J."/>
            <person name="McMahon K.D."/>
            <person name="Konstantinidis K.T."/>
            <person name="Eloe-Fadrosh E.A."/>
            <person name="Kyrpides N.C."/>
            <person name="Woyke T."/>
        </authorList>
    </citation>
    <scope>NUCLEOTIDE SEQUENCE</scope>
    <source>
        <strain evidence="2">GVMAG-M-3300009161-34</strain>
    </source>
</reference>
<dbReference type="EMBL" id="MN738966">
    <property type="protein sequence ID" value="QHT33378.1"/>
    <property type="molecule type" value="Genomic_DNA"/>
</dbReference>
<accession>A0A6C0EWL5</accession>
<sequence>MDNLYISAAIVACIFLLARFIEIRFISKPSIDKDGEPEPKPMKNIFRDSIIVFVSYILGHFIMTQFSESTVILGEKPDVFTGAPGF</sequence>
<organism evidence="2">
    <name type="scientific">viral metagenome</name>
    <dbReference type="NCBI Taxonomy" id="1070528"/>
    <lineage>
        <taxon>unclassified sequences</taxon>
        <taxon>metagenomes</taxon>
        <taxon>organismal metagenomes</taxon>
    </lineage>
</organism>
<evidence type="ECO:0000256" key="1">
    <source>
        <dbReference type="SAM" id="Phobius"/>
    </source>
</evidence>
<protein>
    <submittedName>
        <fullName evidence="2">Uncharacterized protein</fullName>
    </submittedName>
</protein>
<feature type="transmembrane region" description="Helical" evidence="1">
    <location>
        <begin position="6"/>
        <end position="25"/>
    </location>
</feature>